<sequence>MDEPERFHLILTVDGRPLMHGWWDDRATADRKFRSWVGEYGSLGGAHIVLVDREEGEALASWPEES</sequence>
<protein>
    <submittedName>
        <fullName evidence="1">Uncharacterized protein</fullName>
    </submittedName>
</protein>
<accession>V6JKM3</accession>
<evidence type="ECO:0000313" key="2">
    <source>
        <dbReference type="Proteomes" id="UP000017984"/>
    </source>
</evidence>
<comment type="caution">
    <text evidence="1">The sequence shown here is derived from an EMBL/GenBank/DDBJ whole genome shotgun (WGS) entry which is preliminary data.</text>
</comment>
<dbReference type="EMBL" id="AWQX01000354">
    <property type="protein sequence ID" value="EST20410.1"/>
    <property type="molecule type" value="Genomic_DNA"/>
</dbReference>
<dbReference type="RefSeq" id="WP_023552761.1">
    <property type="nucleotide sequence ID" value="NZ_CM002285.1"/>
</dbReference>
<dbReference type="Proteomes" id="UP000017984">
    <property type="component" value="Chromosome"/>
</dbReference>
<dbReference type="HOGENOM" id="CLU_2847937_0_0_11"/>
<dbReference type="AlphaFoldDB" id="V6JKM3"/>
<dbReference type="PATRIC" id="fig|1352936.5.peg.8209"/>
<dbReference type="STRING" id="1352936.M878_39645"/>
<dbReference type="OrthoDB" id="4289549at2"/>
<proteinExistence type="predicted"/>
<gene>
    <name evidence="1" type="ORF">M878_39645</name>
</gene>
<keyword evidence="2" id="KW-1185">Reference proteome</keyword>
<name>V6JKM3_STRRC</name>
<evidence type="ECO:0000313" key="1">
    <source>
        <dbReference type="EMBL" id="EST20410.1"/>
    </source>
</evidence>
<reference evidence="1 2" key="1">
    <citation type="journal article" date="2014" name="Genome Announc.">
        <title>Draft Genome Sequence of Streptomyces roseochromogenes subsp. oscitans DS 12.976, Producer of the Aminocoumarin Antibiotic Clorobiocin.</title>
        <authorList>
            <person name="Ruckert C."/>
            <person name="Kalinowski J."/>
            <person name="Heide L."/>
            <person name="Apel A.K."/>
        </authorList>
    </citation>
    <scope>NUCLEOTIDE SEQUENCE [LARGE SCALE GENOMIC DNA]</scope>
    <source>
        <strain evidence="1 2">DS 12.976</strain>
    </source>
</reference>
<organism evidence="1 2">
    <name type="scientific">Streptomyces roseochromogenus subsp. oscitans DS 12.976</name>
    <dbReference type="NCBI Taxonomy" id="1352936"/>
    <lineage>
        <taxon>Bacteria</taxon>
        <taxon>Bacillati</taxon>
        <taxon>Actinomycetota</taxon>
        <taxon>Actinomycetes</taxon>
        <taxon>Kitasatosporales</taxon>
        <taxon>Streptomycetaceae</taxon>
        <taxon>Streptomyces</taxon>
    </lineage>
</organism>